<dbReference type="InterPro" id="IPR038692">
    <property type="entry name" value="Cthe_2751_sf"/>
</dbReference>
<name>A0A428UU16_9HYPO</name>
<dbReference type="CDD" id="cd11743">
    <property type="entry name" value="Cthe_2751_like"/>
    <property type="match status" value="1"/>
</dbReference>
<sequence>MQHAELDNVALSECLLRGRCDSDGLLLVNISNKLTHPKHQELASPSQPRAETKFTMSTQDMKENTPTSAKGNGDTIDLDLLASLDEEAFGARVPAILSSASQAIFKSHQRKPPGIETIRSRATEAPIVAAVSDIIKSPIKDQDEFYLAWTALNEIVVDLPLEELQLYRPALKAVAETPVSNTTASHYQGATNLCSEAASLIRFMDDPTAVWVPQTKSDHIAERTLQERVKTAEEMRPHVPGLLNWLADANWPPFRGCRTQLARFPEVTVGPIGKLIEKERGDGGWIVSLLEFVDECVPLNMWEELKPTIKTLVEEAKGDEDEWEVSDLARRWLEKLEKKRVS</sequence>
<feature type="domain" description="DUF5071" evidence="1">
    <location>
        <begin position="211"/>
        <end position="333"/>
    </location>
</feature>
<dbReference type="AlphaFoldDB" id="A0A428UU16"/>
<keyword evidence="3" id="KW-1185">Reference proteome</keyword>
<dbReference type="Pfam" id="PF16804">
    <property type="entry name" value="DUF5071"/>
    <property type="match status" value="1"/>
</dbReference>
<reference evidence="2 3" key="1">
    <citation type="submission" date="2017-06" db="EMBL/GenBank/DDBJ databases">
        <title>Cmopartive genomic analysis of Ambrosia Fusariam Clade fungi.</title>
        <authorList>
            <person name="Stajich J.E."/>
            <person name="Carrillo J."/>
            <person name="Kijimoto T."/>
            <person name="Eskalen A."/>
            <person name="O'Donnell K."/>
            <person name="Kasson M."/>
        </authorList>
    </citation>
    <scope>NUCLEOTIDE SEQUENCE [LARGE SCALE GENOMIC DNA]</scope>
    <source>
        <strain evidence="2 3">NRRL 20438</strain>
    </source>
</reference>
<dbReference type="EMBL" id="NIZV01000029">
    <property type="protein sequence ID" value="RSM17783.1"/>
    <property type="molecule type" value="Genomic_DNA"/>
</dbReference>
<comment type="caution">
    <text evidence="2">The sequence shown here is derived from an EMBL/GenBank/DDBJ whole genome shotgun (WGS) entry which is preliminary data.</text>
</comment>
<dbReference type="InterPro" id="IPR031837">
    <property type="entry name" value="DUF5071"/>
</dbReference>
<accession>A0A428UU16</accession>
<proteinExistence type="predicted"/>
<evidence type="ECO:0000313" key="2">
    <source>
        <dbReference type="EMBL" id="RSM17783.1"/>
    </source>
</evidence>
<evidence type="ECO:0000313" key="3">
    <source>
        <dbReference type="Proteomes" id="UP000288429"/>
    </source>
</evidence>
<organism evidence="2 3">
    <name type="scientific">Fusarium ambrosium</name>
    <dbReference type="NCBI Taxonomy" id="131363"/>
    <lineage>
        <taxon>Eukaryota</taxon>
        <taxon>Fungi</taxon>
        <taxon>Dikarya</taxon>
        <taxon>Ascomycota</taxon>
        <taxon>Pezizomycotina</taxon>
        <taxon>Sordariomycetes</taxon>
        <taxon>Hypocreomycetidae</taxon>
        <taxon>Hypocreales</taxon>
        <taxon>Nectriaceae</taxon>
        <taxon>Fusarium</taxon>
        <taxon>Fusarium solani species complex</taxon>
    </lineage>
</organism>
<dbReference type="Proteomes" id="UP000288429">
    <property type="component" value="Unassembled WGS sequence"/>
</dbReference>
<protein>
    <recommendedName>
        <fullName evidence="1">DUF5071 domain-containing protein</fullName>
    </recommendedName>
</protein>
<gene>
    <name evidence="2" type="ORF">CDV31_003390</name>
</gene>
<dbReference type="Gene3D" id="1.25.40.750">
    <property type="entry name" value="Domain of unknown function DUF5071"/>
    <property type="match status" value="1"/>
</dbReference>
<evidence type="ECO:0000259" key="1">
    <source>
        <dbReference type="Pfam" id="PF16804"/>
    </source>
</evidence>